<keyword evidence="4" id="KW-1185">Reference proteome</keyword>
<feature type="compositionally biased region" description="Low complexity" evidence="1">
    <location>
        <begin position="338"/>
        <end position="357"/>
    </location>
</feature>
<dbReference type="Pfam" id="PF14438">
    <property type="entry name" value="SM-ATX"/>
    <property type="match status" value="1"/>
</dbReference>
<gene>
    <name evidence="3" type="ORF">CIPAW_02G137000</name>
</gene>
<dbReference type="GO" id="GO:0003729">
    <property type="term" value="F:mRNA binding"/>
    <property type="evidence" value="ECO:0007669"/>
    <property type="project" value="TreeGrafter"/>
</dbReference>
<feature type="region of interest" description="Disordered" evidence="1">
    <location>
        <begin position="452"/>
        <end position="537"/>
    </location>
</feature>
<dbReference type="EMBL" id="CM031810">
    <property type="protein sequence ID" value="KAG6665079.1"/>
    <property type="molecule type" value="Genomic_DNA"/>
</dbReference>
<feature type="compositionally biased region" description="Basic and acidic residues" evidence="1">
    <location>
        <begin position="19"/>
        <end position="31"/>
    </location>
</feature>
<dbReference type="PANTHER" id="PTHR12854">
    <property type="entry name" value="ATAXIN 2-RELATED"/>
    <property type="match status" value="1"/>
</dbReference>
<dbReference type="InterPro" id="IPR025852">
    <property type="entry name" value="SM_dom_ATX"/>
</dbReference>
<feature type="compositionally biased region" description="Polar residues" evidence="1">
    <location>
        <begin position="32"/>
        <end position="51"/>
    </location>
</feature>
<dbReference type="PANTHER" id="PTHR12854:SF7">
    <property type="entry name" value="ATAXIN-2 HOMOLOG"/>
    <property type="match status" value="1"/>
</dbReference>
<evidence type="ECO:0000313" key="4">
    <source>
        <dbReference type="Proteomes" id="UP000811609"/>
    </source>
</evidence>
<dbReference type="GO" id="GO:0010494">
    <property type="term" value="C:cytoplasmic stress granule"/>
    <property type="evidence" value="ECO:0007669"/>
    <property type="project" value="TreeGrafter"/>
</dbReference>
<dbReference type="InterPro" id="IPR009604">
    <property type="entry name" value="LsmAD_domain"/>
</dbReference>
<evidence type="ECO:0000313" key="3">
    <source>
        <dbReference type="EMBL" id="KAG6665079.1"/>
    </source>
</evidence>
<feature type="region of interest" description="Disordered" evidence="1">
    <location>
        <begin position="334"/>
        <end position="405"/>
    </location>
</feature>
<dbReference type="Proteomes" id="UP000811609">
    <property type="component" value="Chromosome 2"/>
</dbReference>
<evidence type="ECO:0000259" key="2">
    <source>
        <dbReference type="SMART" id="SM01272"/>
    </source>
</evidence>
<comment type="caution">
    <text evidence="3">The sequence shown here is derived from an EMBL/GenBank/DDBJ whole genome shotgun (WGS) entry which is preliminary data.</text>
</comment>
<protein>
    <recommendedName>
        <fullName evidence="2">LsmAD domain-containing protein</fullName>
    </recommendedName>
</protein>
<feature type="region of interest" description="Disordered" evidence="1">
    <location>
        <begin position="1"/>
        <end position="58"/>
    </location>
</feature>
<accession>A0A8T1REN6</accession>
<dbReference type="Pfam" id="PF06741">
    <property type="entry name" value="LsmAD"/>
    <property type="match status" value="1"/>
</dbReference>
<organism evidence="3 4">
    <name type="scientific">Carya illinoinensis</name>
    <name type="common">Pecan</name>
    <dbReference type="NCBI Taxonomy" id="32201"/>
    <lineage>
        <taxon>Eukaryota</taxon>
        <taxon>Viridiplantae</taxon>
        <taxon>Streptophyta</taxon>
        <taxon>Embryophyta</taxon>
        <taxon>Tracheophyta</taxon>
        <taxon>Spermatophyta</taxon>
        <taxon>Magnoliopsida</taxon>
        <taxon>eudicotyledons</taxon>
        <taxon>Gunneridae</taxon>
        <taxon>Pentapetalae</taxon>
        <taxon>rosids</taxon>
        <taxon>fabids</taxon>
        <taxon>Fagales</taxon>
        <taxon>Juglandaceae</taxon>
        <taxon>Carya</taxon>
    </lineage>
</organism>
<sequence length="659" mass="71563">MNVQQAVQPKLSANGFGRRRGDREVGTRLENKLQSGKSNPSRSTNTGTMTGSKFGGYVSPSHDRMEYVTTCLIGHHVEVQVKDGSIYTGIFHTRNSEKDFGVILKMARMKKDGSLRGQKATTESVSKAPSETFIIPAKELVQVSAKGVSVTSDESLHEVQHEKQQEILLDSSISQSRHVEVGRELAPWVPDEDAPQCPELENIFDGPWNRGWDQFETNEQLFGVRSTFDEELYTTKLERGPKMEALEKKASRIAREIEGEDTQDLHSAEERGISFPEDIEVDEEARFSAVYRGKGVDDSGYEGHGDTLLDLHNNETFGGSDSFITGSTDLTIGGSGNGAQMSSSSSSKDQAQFSQSSTGLDLCRSSSNDHAKQLASEQPFKNFPISDGENRNQENAFGEQLGGNNNAHELTEKMTLAEDAQLTKAEDSQPQLDVKKEVTDIGGLSRSVTYASSSGVQANDQEKTNFPGEQPEVVRSGKVHGETQSLISRGQSGTSTSSSSDSVGGAPAISGLGLSPSSSVGSLSSEKSTLNPHAKEFKLNPHAKSFIPSQMPVRPQSPVSDGSLYFPPNVSAVPHMPGMPMGVGIGAHILKNMPGQIGHSFHGHQPVMYNPQVAPMQSPPSYFPANGPQYGPQMLLGHHRQVLYMQGYQPEMPYKGRDF</sequence>
<dbReference type="SMART" id="SM01272">
    <property type="entry name" value="LsmAD"/>
    <property type="match status" value="1"/>
</dbReference>
<feature type="compositionally biased region" description="Low complexity" evidence="1">
    <location>
        <begin position="488"/>
        <end position="525"/>
    </location>
</feature>
<evidence type="ECO:0000256" key="1">
    <source>
        <dbReference type="SAM" id="MobiDB-lite"/>
    </source>
</evidence>
<reference evidence="3" key="1">
    <citation type="submission" date="2020-12" db="EMBL/GenBank/DDBJ databases">
        <title>WGS assembly of Carya illinoinensis cv. Pawnee.</title>
        <authorList>
            <person name="Platts A."/>
            <person name="Shu S."/>
            <person name="Wright S."/>
            <person name="Barry K."/>
            <person name="Edger P."/>
            <person name="Pires J.C."/>
            <person name="Schmutz J."/>
        </authorList>
    </citation>
    <scope>NUCLEOTIDE SEQUENCE</scope>
    <source>
        <tissue evidence="3">Leaf</tissue>
    </source>
</reference>
<dbReference type="AlphaFoldDB" id="A0A8T1REN6"/>
<name>A0A8T1REN6_CARIL</name>
<dbReference type="InterPro" id="IPR045117">
    <property type="entry name" value="ATXN2-like"/>
</dbReference>
<feature type="domain" description="LsmAD" evidence="2">
    <location>
        <begin position="222"/>
        <end position="293"/>
    </location>
</feature>
<proteinExistence type="predicted"/>
<dbReference type="GO" id="GO:0034063">
    <property type="term" value="P:stress granule assembly"/>
    <property type="evidence" value="ECO:0007669"/>
    <property type="project" value="TreeGrafter"/>
</dbReference>